<feature type="transmembrane region" description="Helical" evidence="1">
    <location>
        <begin position="137"/>
        <end position="161"/>
    </location>
</feature>
<feature type="transmembrane region" description="Helical" evidence="1">
    <location>
        <begin position="92"/>
        <end position="116"/>
    </location>
</feature>
<name>A0A2G5V3G2_9PELO</name>
<proteinExistence type="predicted"/>
<feature type="transmembrane region" description="Helical" evidence="1">
    <location>
        <begin position="404"/>
        <end position="425"/>
    </location>
</feature>
<protein>
    <submittedName>
        <fullName evidence="2">Uncharacterized protein</fullName>
    </submittedName>
</protein>
<feature type="transmembrane region" description="Helical" evidence="1">
    <location>
        <begin position="20"/>
        <end position="39"/>
    </location>
</feature>
<dbReference type="PANTHER" id="PTHR34402">
    <property type="entry name" value="PROTEIN CBG02762"/>
    <property type="match status" value="1"/>
</dbReference>
<comment type="caution">
    <text evidence="2">The sequence shown here is derived from an EMBL/GenBank/DDBJ whole genome shotgun (WGS) entry which is preliminary data.</text>
</comment>
<feature type="transmembrane region" description="Helical" evidence="1">
    <location>
        <begin position="167"/>
        <end position="185"/>
    </location>
</feature>
<dbReference type="Gene3D" id="1.20.1730.10">
    <property type="entry name" value="Sodium/glucose cotransporter"/>
    <property type="match status" value="1"/>
</dbReference>
<keyword evidence="3" id="KW-1185">Reference proteome</keyword>
<dbReference type="InterPro" id="IPR038377">
    <property type="entry name" value="Na/Glc_symporter_sf"/>
</dbReference>
<feature type="transmembrane region" description="Helical" evidence="1">
    <location>
        <begin position="197"/>
        <end position="216"/>
    </location>
</feature>
<feature type="transmembrane region" description="Helical" evidence="1">
    <location>
        <begin position="236"/>
        <end position="252"/>
    </location>
</feature>
<accession>A0A2G5V3G2</accession>
<reference evidence="3" key="1">
    <citation type="submission" date="2017-10" db="EMBL/GenBank/DDBJ databases">
        <title>Rapid genome shrinkage in a self-fertile nematode reveals novel sperm competition proteins.</title>
        <authorList>
            <person name="Yin D."/>
            <person name="Schwarz E.M."/>
            <person name="Thomas C.G."/>
            <person name="Felde R.L."/>
            <person name="Korf I.F."/>
            <person name="Cutter A.D."/>
            <person name="Schartner C.M."/>
            <person name="Ralston E.J."/>
            <person name="Meyer B.J."/>
            <person name="Haag E.S."/>
        </authorList>
    </citation>
    <scope>NUCLEOTIDE SEQUENCE [LARGE SCALE GENOMIC DNA]</scope>
    <source>
        <strain evidence="3">JU1422</strain>
    </source>
</reference>
<evidence type="ECO:0000256" key="1">
    <source>
        <dbReference type="SAM" id="Phobius"/>
    </source>
</evidence>
<feature type="transmembrane region" description="Helical" evidence="1">
    <location>
        <begin position="369"/>
        <end position="392"/>
    </location>
</feature>
<dbReference type="AlphaFoldDB" id="A0A2G5V3G2"/>
<evidence type="ECO:0000313" key="3">
    <source>
        <dbReference type="Proteomes" id="UP000230233"/>
    </source>
</evidence>
<keyword evidence="1" id="KW-0472">Membrane</keyword>
<feature type="transmembrane region" description="Helical" evidence="1">
    <location>
        <begin position="323"/>
        <end position="348"/>
    </location>
</feature>
<sequence length="576" mass="64461">MSSRYSGGGSSIEQYVQQLPLLALVVLPLISAIFGLKYVNLKSVIHFQQVRFEERDMGTLGSSPWRAATTMTFLSIPIFFVWCLCVPTPSAIFFQVGASLALLLTALTSSPILHYLPSPSLSMYYQLRYLSKPLRSIITMTQCVLLSAISIILLFLSASFLSTITNLSIYLVLPLIAYFSLFAVIFSGHSSMMNASFFLYIVVSILGIGIFLYYAVQDIQSFGTLVPVENFRVSDILSSLMVGFTVNFYLLNSSFQYQIYSPMPTMHKLRLTLTFYGVFQLFVSIFIFLCATIFLNFLREHCKFAMSFGSFFQFSKAILGNRIQVFTVCASCLCILSFCLQWTIMSLMTLTWEEFWAKKLRAWNPIQQLCSLQFGMLILTTIVVVLTVATNLARIPFGMQLPTIIYVLFSLFAIISGVTICGYYLPFCSATGAISSFMLTMIITAGNLTLYLMNNTPQKFQNSCILEDAVGNGTSVARAVSVDRVVYFVSHLPPQSQPIISLMLFVIICSIISFLTGGQDQMGLDWNLIAFTWATSVRSPSSFSKRQFVVAADTEDFRYAQQQNNPTPSPDVNAYR</sequence>
<organism evidence="2 3">
    <name type="scientific">Caenorhabditis nigoni</name>
    <dbReference type="NCBI Taxonomy" id="1611254"/>
    <lineage>
        <taxon>Eukaryota</taxon>
        <taxon>Metazoa</taxon>
        <taxon>Ecdysozoa</taxon>
        <taxon>Nematoda</taxon>
        <taxon>Chromadorea</taxon>
        <taxon>Rhabditida</taxon>
        <taxon>Rhabditina</taxon>
        <taxon>Rhabditomorpha</taxon>
        <taxon>Rhabditoidea</taxon>
        <taxon>Rhabditidae</taxon>
        <taxon>Peloderinae</taxon>
        <taxon>Caenorhabditis</taxon>
    </lineage>
</organism>
<dbReference type="EMBL" id="PDUG01000002">
    <property type="protein sequence ID" value="PIC46270.1"/>
    <property type="molecule type" value="Genomic_DNA"/>
</dbReference>
<evidence type="ECO:0000313" key="2">
    <source>
        <dbReference type="EMBL" id="PIC46270.1"/>
    </source>
</evidence>
<dbReference type="OrthoDB" id="5855077at2759"/>
<feature type="transmembrane region" description="Helical" evidence="1">
    <location>
        <begin position="499"/>
        <end position="517"/>
    </location>
</feature>
<keyword evidence="1" id="KW-0812">Transmembrane</keyword>
<feature type="transmembrane region" description="Helical" evidence="1">
    <location>
        <begin position="60"/>
        <end position="80"/>
    </location>
</feature>
<gene>
    <name evidence="2" type="primary">Cni-F58G1.7</name>
    <name evidence="2" type="synonym">Cnig_chr_II.g6018</name>
    <name evidence="2" type="ORF">B9Z55_006018</name>
</gene>
<feature type="transmembrane region" description="Helical" evidence="1">
    <location>
        <begin position="432"/>
        <end position="453"/>
    </location>
</feature>
<keyword evidence="1" id="KW-1133">Transmembrane helix</keyword>
<feature type="transmembrane region" description="Helical" evidence="1">
    <location>
        <begin position="273"/>
        <end position="298"/>
    </location>
</feature>
<dbReference type="PANTHER" id="PTHR34402:SF1">
    <property type="entry name" value="PROTEIN CBG02762"/>
    <property type="match status" value="1"/>
</dbReference>
<dbReference type="Proteomes" id="UP000230233">
    <property type="component" value="Chromosome II"/>
</dbReference>